<dbReference type="Pfam" id="PF00300">
    <property type="entry name" value="His_Phos_1"/>
    <property type="match status" value="1"/>
</dbReference>
<dbReference type="PANTHER" id="PTHR48100:SF1">
    <property type="entry name" value="HISTIDINE PHOSPHATASE FAMILY PROTEIN-RELATED"/>
    <property type="match status" value="1"/>
</dbReference>
<dbReference type="AlphaFoldDB" id="A0AAI8VE50"/>
<dbReference type="SMART" id="SM00855">
    <property type="entry name" value="PGAM"/>
    <property type="match status" value="1"/>
</dbReference>
<dbReference type="GO" id="GO:0016791">
    <property type="term" value="F:phosphatase activity"/>
    <property type="evidence" value="ECO:0007669"/>
    <property type="project" value="TreeGrafter"/>
</dbReference>
<dbReference type="Proteomes" id="UP001295740">
    <property type="component" value="Unassembled WGS sequence"/>
</dbReference>
<dbReference type="InterPro" id="IPR013078">
    <property type="entry name" value="His_Pase_superF_clade-1"/>
</dbReference>
<reference evidence="2" key="1">
    <citation type="submission" date="2023-10" db="EMBL/GenBank/DDBJ databases">
        <authorList>
            <person name="Hackl T."/>
        </authorList>
    </citation>
    <scope>NUCLEOTIDE SEQUENCE</scope>
</reference>
<dbReference type="GO" id="GO:0005737">
    <property type="term" value="C:cytoplasm"/>
    <property type="evidence" value="ECO:0007669"/>
    <property type="project" value="TreeGrafter"/>
</dbReference>
<dbReference type="SUPFAM" id="SSF53254">
    <property type="entry name" value="Phosphoglycerate mutase-like"/>
    <property type="match status" value="1"/>
</dbReference>
<dbReference type="Gene3D" id="3.40.50.1240">
    <property type="entry name" value="Phosphoglycerate mutase-like"/>
    <property type="match status" value="1"/>
</dbReference>
<dbReference type="PANTHER" id="PTHR48100">
    <property type="entry name" value="BROAD-SPECIFICITY PHOSPHATASE YOR283W-RELATED"/>
    <property type="match status" value="1"/>
</dbReference>
<organism evidence="2 3">
    <name type="scientific">Anthostomella pinea</name>
    <dbReference type="NCBI Taxonomy" id="933095"/>
    <lineage>
        <taxon>Eukaryota</taxon>
        <taxon>Fungi</taxon>
        <taxon>Dikarya</taxon>
        <taxon>Ascomycota</taxon>
        <taxon>Pezizomycotina</taxon>
        <taxon>Sordariomycetes</taxon>
        <taxon>Xylariomycetidae</taxon>
        <taxon>Xylariales</taxon>
        <taxon>Xylariaceae</taxon>
        <taxon>Anthostomella</taxon>
    </lineage>
</organism>
<name>A0AAI8VE50_9PEZI</name>
<evidence type="ECO:0000313" key="3">
    <source>
        <dbReference type="Proteomes" id="UP001295740"/>
    </source>
</evidence>
<dbReference type="InterPro" id="IPR050275">
    <property type="entry name" value="PGM_Phosphatase"/>
</dbReference>
<dbReference type="CDD" id="cd07067">
    <property type="entry name" value="HP_PGM_like"/>
    <property type="match status" value="1"/>
</dbReference>
<dbReference type="InterPro" id="IPR029033">
    <property type="entry name" value="His_PPase_superfam"/>
</dbReference>
<feature type="binding site" evidence="1">
    <location>
        <position position="180"/>
    </location>
    <ligand>
        <name>substrate</name>
    </ligand>
</feature>
<accession>A0AAI8VE50</accession>
<evidence type="ECO:0000313" key="2">
    <source>
        <dbReference type="EMBL" id="CAJ2502888.1"/>
    </source>
</evidence>
<gene>
    <name evidence="2" type="ORF">KHLLAP_LOCUS3356</name>
</gene>
<proteinExistence type="predicted"/>
<sequence length="330" mass="37243">MSSASRTFEYKPMKGFFGHEDDPEAWSEWPATGTTPAITKKWRAKTRKGLDLGKAKEPNDFFRHVEGAMVDDGEGGKVASWQSFADHLEKLNEEGKGKAIYKLIILIRHGEAAHNFAEKVTYAGSTTWNDEEAFNPRWKDADLTLKGQSQARELNTSYSGWIEDLKMPTPQAYFTSPLKRCLDTTELAYSGLKVPADRPFKPIVKEFLRETLNRHYCDKRSLTGADIKKHYPTYEIEEGFTDEDELWKKDEPRETKEAMTKRAKKLLDDVFSGTDAAIVSFTAHSGMARALYDAVGAKRIALDEAAMLPLFVMATEVKQGEVVKEAEVVE</sequence>
<evidence type="ECO:0000256" key="1">
    <source>
        <dbReference type="PIRSR" id="PIRSR613078-2"/>
    </source>
</evidence>
<comment type="caution">
    <text evidence="2">The sequence shown here is derived from an EMBL/GenBank/DDBJ whole genome shotgun (WGS) entry which is preliminary data.</text>
</comment>
<keyword evidence="3" id="KW-1185">Reference proteome</keyword>
<protein>
    <submittedName>
        <fullName evidence="2">Uu.00g102820.m01.CDS01</fullName>
    </submittedName>
</protein>
<dbReference type="EMBL" id="CAUWAG010000004">
    <property type="protein sequence ID" value="CAJ2502888.1"/>
    <property type="molecule type" value="Genomic_DNA"/>
</dbReference>